<evidence type="ECO:0008006" key="10">
    <source>
        <dbReference type="Google" id="ProtNLM"/>
    </source>
</evidence>
<evidence type="ECO:0000256" key="6">
    <source>
        <dbReference type="PIRSR" id="PIRSR001227-2"/>
    </source>
</evidence>
<keyword evidence="2" id="KW-0732">Signal</keyword>
<name>A0A371JLM8_9FLAO</name>
<proteinExistence type="inferred from homology"/>
<sequence>MSRSKLFVVFLLSTILIMALYFYCGNDEDNVTIVWDNWGVPHIKASDEKNLFYGFGYSQMEAHGNKILKLYGKSRGNASEYWGGEENYNNDLLVKKLGVKTRSQNWLVTMDAKTRDLLTLFVHGINDYCRKNEEEIDDELKIILPIDETDVLSHLQVSYHLMVGAFSLQSESNNWKSAGSNAWALGPQKTESGNAMLLVQPHPPWFDNYLFFESHLMSKKLNLYGIAPIGLPLIAMGFNESLGWGMTFNQANAMDLIEVELKEGQYRIQKEWHPLETSKDTILNPIKKTHEIIEVKRTNLGYIIEEKEDKALVLRLSGFDRPNFIKQFFDMGNSTNLDEFQNATKQLQLPLQNIVYADKYGDIFYLYNGIIPKRQESSYQDWSGIILSDELNVEFEEYVEYEDLPKIINPKSGFLANSNDGPFTSTFPLPQFHNEFPGYIIEKPFTYFGPRSRQSIKMITAKDKLSFKDVINFQASTHLEIADRTIDELINYGINSAEQVLQEAATVLMLWDRSMEPGSKGAVLFINWYNLARKAGTIFENGFDSNDILNTPNTLTLNAKEQLLKAAKNVVSTHGKMDISTGQVYKIEYSGKEFDGGLGLGELGAFNAGFYMPTDDNKYKLLGGTAFSLVVEFGDRIKAKGILSYGNTTNKRLEFHNNQLELLLDGGLRDVYYYEEELRDNINKVESLIIKD</sequence>
<keyword evidence="6" id="KW-0106">Calcium</keyword>
<gene>
    <name evidence="8" type="ORF">DX873_17260</name>
</gene>
<dbReference type="InterPro" id="IPR023343">
    <property type="entry name" value="Penicillin_amidase_dom1"/>
</dbReference>
<dbReference type="SUPFAM" id="SSF56235">
    <property type="entry name" value="N-terminal nucleophile aminohydrolases (Ntn hydrolases)"/>
    <property type="match status" value="1"/>
</dbReference>
<keyword evidence="4" id="KW-0865">Zymogen</keyword>
<dbReference type="AlphaFoldDB" id="A0A371JLM8"/>
<comment type="caution">
    <text evidence="8">The sequence shown here is derived from an EMBL/GenBank/DDBJ whole genome shotgun (WGS) entry which is preliminary data.</text>
</comment>
<dbReference type="EMBL" id="QTJX01000006">
    <property type="protein sequence ID" value="RDY57897.1"/>
    <property type="molecule type" value="Genomic_DNA"/>
</dbReference>
<keyword evidence="7" id="KW-0812">Transmembrane</keyword>
<reference evidence="8 9" key="1">
    <citation type="submission" date="2018-08" db="EMBL/GenBank/DDBJ databases">
        <title>Muricauda nanhaiensis sp. nov., isolated from seawater of the South China Sea.</title>
        <authorList>
            <person name="Dang Y."/>
        </authorList>
    </citation>
    <scope>NUCLEOTIDE SEQUENCE [LARGE SCALE GENOMIC DNA]</scope>
    <source>
        <strain evidence="8 9">SM1704</strain>
    </source>
</reference>
<protein>
    <recommendedName>
        <fullName evidence="10">Acylase</fullName>
    </recommendedName>
</protein>
<dbReference type="Gene3D" id="2.30.120.10">
    <property type="match status" value="1"/>
</dbReference>
<dbReference type="GO" id="GO:0016811">
    <property type="term" value="F:hydrolase activity, acting on carbon-nitrogen (but not peptide) bonds, in linear amides"/>
    <property type="evidence" value="ECO:0007669"/>
    <property type="project" value="InterPro"/>
</dbReference>
<dbReference type="InterPro" id="IPR029055">
    <property type="entry name" value="Ntn_hydrolases_N"/>
</dbReference>
<dbReference type="InterPro" id="IPR002692">
    <property type="entry name" value="S45"/>
</dbReference>
<evidence type="ECO:0000256" key="7">
    <source>
        <dbReference type="SAM" id="Phobius"/>
    </source>
</evidence>
<organism evidence="8 9">
    <name type="scientific">Flagellimonas nanhaiensis</name>
    <dbReference type="NCBI Taxonomy" id="2292706"/>
    <lineage>
        <taxon>Bacteria</taxon>
        <taxon>Pseudomonadati</taxon>
        <taxon>Bacteroidota</taxon>
        <taxon>Flavobacteriia</taxon>
        <taxon>Flavobacteriales</taxon>
        <taxon>Flavobacteriaceae</taxon>
        <taxon>Flagellimonas</taxon>
    </lineage>
</organism>
<dbReference type="RefSeq" id="WP_116185742.1">
    <property type="nucleotide sequence ID" value="NZ_QTJX01000006.1"/>
</dbReference>
<keyword evidence="6" id="KW-0479">Metal-binding</keyword>
<dbReference type="Proteomes" id="UP000261828">
    <property type="component" value="Unassembled WGS sequence"/>
</dbReference>
<feature type="active site" description="Nucleophile" evidence="5">
    <location>
        <position position="180"/>
    </location>
</feature>
<dbReference type="InterPro" id="IPR043147">
    <property type="entry name" value="Penicillin_amidase_A-knob"/>
</dbReference>
<keyword evidence="7" id="KW-1133">Transmembrane helix</keyword>
<dbReference type="Pfam" id="PF01804">
    <property type="entry name" value="Penicil_amidase"/>
    <property type="match status" value="1"/>
</dbReference>
<evidence type="ECO:0000256" key="4">
    <source>
        <dbReference type="ARBA" id="ARBA00023145"/>
    </source>
</evidence>
<dbReference type="GO" id="GO:0017000">
    <property type="term" value="P:antibiotic biosynthetic process"/>
    <property type="evidence" value="ECO:0007669"/>
    <property type="project" value="InterPro"/>
</dbReference>
<comment type="similarity">
    <text evidence="1">Belongs to the peptidase S45 family.</text>
</comment>
<dbReference type="GO" id="GO:0046872">
    <property type="term" value="F:metal ion binding"/>
    <property type="evidence" value="ECO:0007669"/>
    <property type="project" value="UniProtKB-KW"/>
</dbReference>
<comment type="cofactor">
    <cofactor evidence="6">
        <name>Ca(2+)</name>
        <dbReference type="ChEBI" id="CHEBI:29108"/>
    </cofactor>
    <text evidence="6">Binds 1 Ca(2+) ion per dimer.</text>
</comment>
<keyword evidence="3" id="KW-0378">Hydrolase</keyword>
<evidence type="ECO:0000256" key="3">
    <source>
        <dbReference type="ARBA" id="ARBA00022801"/>
    </source>
</evidence>
<keyword evidence="7" id="KW-0472">Membrane</keyword>
<dbReference type="PANTHER" id="PTHR34218:SF3">
    <property type="entry name" value="ACYL-HOMOSERINE LACTONE ACYLASE PVDQ"/>
    <property type="match status" value="1"/>
</dbReference>
<accession>A0A371JLM8</accession>
<dbReference type="InterPro" id="IPR043146">
    <property type="entry name" value="Penicillin_amidase_N_B-knob"/>
</dbReference>
<keyword evidence="9" id="KW-1185">Reference proteome</keyword>
<evidence type="ECO:0000256" key="2">
    <source>
        <dbReference type="ARBA" id="ARBA00022729"/>
    </source>
</evidence>
<dbReference type="Gene3D" id="1.10.439.10">
    <property type="entry name" value="Penicillin Amidohydrolase, domain 1"/>
    <property type="match status" value="1"/>
</dbReference>
<evidence type="ECO:0000313" key="9">
    <source>
        <dbReference type="Proteomes" id="UP000261828"/>
    </source>
</evidence>
<dbReference type="OrthoDB" id="9759796at2"/>
<evidence type="ECO:0000256" key="1">
    <source>
        <dbReference type="ARBA" id="ARBA00006586"/>
    </source>
</evidence>
<dbReference type="InterPro" id="IPR014395">
    <property type="entry name" value="Pen/GL7ACA/AHL_acylase"/>
</dbReference>
<dbReference type="Gene3D" id="3.60.20.10">
    <property type="entry name" value="Glutamine Phosphoribosylpyrophosphate, subunit 1, domain 1"/>
    <property type="match status" value="1"/>
</dbReference>
<evidence type="ECO:0000313" key="8">
    <source>
        <dbReference type="EMBL" id="RDY57897.1"/>
    </source>
</evidence>
<dbReference type="PIRSF" id="PIRSF001227">
    <property type="entry name" value="Pen_acylase"/>
    <property type="match status" value="1"/>
</dbReference>
<feature type="binding site" evidence="6">
    <location>
        <position position="255"/>
    </location>
    <ligand>
        <name>Ca(2+)</name>
        <dbReference type="ChEBI" id="CHEBI:29108"/>
    </ligand>
</feature>
<dbReference type="PANTHER" id="PTHR34218">
    <property type="entry name" value="PEPTIDASE S45 PENICILLIN AMIDASE"/>
    <property type="match status" value="1"/>
</dbReference>
<dbReference type="Gene3D" id="1.10.1400.10">
    <property type="match status" value="1"/>
</dbReference>
<evidence type="ECO:0000256" key="5">
    <source>
        <dbReference type="PIRSR" id="PIRSR001227-1"/>
    </source>
</evidence>
<feature type="transmembrane region" description="Helical" evidence="7">
    <location>
        <begin position="7"/>
        <end position="23"/>
    </location>
</feature>